<evidence type="ECO:0000313" key="1">
    <source>
        <dbReference type="EMBL" id="EPX61934.1"/>
    </source>
</evidence>
<dbReference type="Proteomes" id="UP000011682">
    <property type="component" value="Unassembled WGS sequence"/>
</dbReference>
<keyword evidence="2" id="KW-1185">Reference proteome</keyword>
<dbReference type="EMBL" id="ANAH02000008">
    <property type="protein sequence ID" value="EPX61934.1"/>
    <property type="molecule type" value="Genomic_DNA"/>
</dbReference>
<accession>S9QKW9</accession>
<gene>
    <name evidence="1" type="ORF">D187_009837</name>
</gene>
<evidence type="ECO:0000313" key="2">
    <source>
        <dbReference type="Proteomes" id="UP000011682"/>
    </source>
</evidence>
<dbReference type="AlphaFoldDB" id="S9QKW9"/>
<protein>
    <submittedName>
        <fullName evidence="1">Uncharacterized protein</fullName>
    </submittedName>
</protein>
<name>S9QKW9_CYSF2</name>
<comment type="caution">
    <text evidence="1">The sequence shown here is derived from an EMBL/GenBank/DDBJ whole genome shotgun (WGS) entry which is preliminary data.</text>
</comment>
<proteinExistence type="predicted"/>
<reference evidence="1" key="1">
    <citation type="submission" date="2013-05" db="EMBL/GenBank/DDBJ databases">
        <title>Genome assembly of Cystobacter fuscus DSM 2262.</title>
        <authorList>
            <person name="Sharma G."/>
            <person name="Khatri I."/>
            <person name="Kaur C."/>
            <person name="Mayilraj S."/>
            <person name="Subramanian S."/>
        </authorList>
    </citation>
    <scope>NUCLEOTIDE SEQUENCE [LARGE SCALE GENOMIC DNA]</scope>
    <source>
        <strain evidence="1">DSM 2262</strain>
    </source>
</reference>
<sequence length="53" mass="6001">MEGTAFALEHAESGLIKSHRRFPNKFKRLQKCRSVGRRMLAIAILACQRMGKG</sequence>
<organism evidence="1 2">
    <name type="scientific">Cystobacter fuscus (strain ATCC 25194 / DSM 2262 / NBRC 100088 / M29)</name>
    <dbReference type="NCBI Taxonomy" id="1242864"/>
    <lineage>
        <taxon>Bacteria</taxon>
        <taxon>Pseudomonadati</taxon>
        <taxon>Myxococcota</taxon>
        <taxon>Myxococcia</taxon>
        <taxon>Myxococcales</taxon>
        <taxon>Cystobacterineae</taxon>
        <taxon>Archangiaceae</taxon>
        <taxon>Cystobacter</taxon>
    </lineage>
</organism>